<reference evidence="2" key="2">
    <citation type="submission" date="2023-01" db="EMBL/GenBank/DDBJ databases">
        <title>Draft genome sequence of Pseudoalteromonas tetraodonis strain NBRC 103034.</title>
        <authorList>
            <person name="Sun Q."/>
            <person name="Mori K."/>
        </authorList>
    </citation>
    <scope>NUCLEOTIDE SEQUENCE</scope>
    <source>
        <strain evidence="2">NBRC 103034</strain>
    </source>
</reference>
<dbReference type="RefSeq" id="WP_016899539.1">
    <property type="nucleotide sequence ID" value="NZ_BJXY01000027.1"/>
</dbReference>
<comment type="caution">
    <text evidence="2">The sequence shown here is derived from an EMBL/GenBank/DDBJ whole genome shotgun (WGS) entry which is preliminary data.</text>
</comment>
<reference evidence="2" key="1">
    <citation type="journal article" date="2014" name="Int. J. Syst. Evol. Microbiol.">
        <title>Complete genome sequence of Corynebacterium casei LMG S-19264T (=DSM 44701T), isolated from a smear-ripened cheese.</title>
        <authorList>
            <consortium name="US DOE Joint Genome Institute (JGI-PGF)"/>
            <person name="Walter F."/>
            <person name="Albersmeier A."/>
            <person name="Kalinowski J."/>
            <person name="Ruckert C."/>
        </authorList>
    </citation>
    <scope>NUCLEOTIDE SEQUENCE</scope>
    <source>
        <strain evidence="2">NBRC 103034</strain>
    </source>
</reference>
<evidence type="ECO:0000313" key="2">
    <source>
        <dbReference type="EMBL" id="GLQ01178.1"/>
    </source>
</evidence>
<accession>A0AA37RZ99</accession>
<dbReference type="AlphaFoldDB" id="A0AA37RZ99"/>
<protein>
    <recommendedName>
        <fullName evidence="1">MoaF-like domain-containing protein</fullName>
    </recommendedName>
</protein>
<name>A0AA37RZ99_9GAMM</name>
<sequence length="108" mass="11944">MSKFFAEKFVTVSYDGLVATNKYNTDASQVEYEIIEGPGKGSKGKSSCEWNEVSEGVYLISWQEDSGATVVHLDDFKKGTSMTFFSTANNEFYRLKGTLVVKDNGLSS</sequence>
<dbReference type="EMBL" id="BSNE01000001">
    <property type="protein sequence ID" value="GLQ01178.1"/>
    <property type="molecule type" value="Genomic_DNA"/>
</dbReference>
<organism evidence="2 3">
    <name type="scientific">Pseudoalteromonas tetraodonis GFC</name>
    <dbReference type="NCBI Taxonomy" id="1315271"/>
    <lineage>
        <taxon>Bacteria</taxon>
        <taxon>Pseudomonadati</taxon>
        <taxon>Pseudomonadota</taxon>
        <taxon>Gammaproteobacteria</taxon>
        <taxon>Alteromonadales</taxon>
        <taxon>Pseudoalteromonadaceae</taxon>
        <taxon>Pseudoalteromonas</taxon>
    </lineage>
</organism>
<dbReference type="InterPro" id="IPR053892">
    <property type="entry name" value="MoaF-like"/>
</dbReference>
<gene>
    <name evidence="2" type="ORF">GCM10007914_00590</name>
</gene>
<dbReference type="Proteomes" id="UP001161408">
    <property type="component" value="Unassembled WGS sequence"/>
</dbReference>
<evidence type="ECO:0000313" key="3">
    <source>
        <dbReference type="Proteomes" id="UP001161408"/>
    </source>
</evidence>
<proteinExistence type="predicted"/>
<keyword evidence="3" id="KW-1185">Reference proteome</keyword>
<dbReference type="Gene3D" id="2.40.128.20">
    <property type="match status" value="1"/>
</dbReference>
<dbReference type="InterPro" id="IPR012674">
    <property type="entry name" value="Calycin"/>
</dbReference>
<dbReference type="GeneID" id="99695271"/>
<evidence type="ECO:0000259" key="1">
    <source>
        <dbReference type="Pfam" id="PF22036"/>
    </source>
</evidence>
<dbReference type="Pfam" id="PF22036">
    <property type="entry name" value="MoaF_like"/>
    <property type="match status" value="1"/>
</dbReference>
<feature type="domain" description="MoaF-like" evidence="1">
    <location>
        <begin position="10"/>
        <end position="99"/>
    </location>
</feature>